<dbReference type="InterPro" id="IPR005471">
    <property type="entry name" value="Tscrpt_reg_IclR_N"/>
</dbReference>
<dbReference type="Proteomes" id="UP001219037">
    <property type="component" value="Chromosome"/>
</dbReference>
<dbReference type="Pfam" id="PF09339">
    <property type="entry name" value="HTH_IclR"/>
    <property type="match status" value="1"/>
</dbReference>
<feature type="domain" description="IclR-ED" evidence="5">
    <location>
        <begin position="76"/>
        <end position="261"/>
    </location>
</feature>
<dbReference type="PANTHER" id="PTHR30136">
    <property type="entry name" value="HELIX-TURN-HELIX TRANSCRIPTIONAL REGULATOR, ICLR FAMILY"/>
    <property type="match status" value="1"/>
</dbReference>
<dbReference type="RefSeq" id="WP_270107037.1">
    <property type="nucleotide sequence ID" value="NZ_CP121252.1"/>
</dbReference>
<dbReference type="Gene3D" id="3.30.450.40">
    <property type="match status" value="1"/>
</dbReference>
<evidence type="ECO:0000313" key="7">
    <source>
        <dbReference type="Proteomes" id="UP001219037"/>
    </source>
</evidence>
<dbReference type="InterPro" id="IPR036388">
    <property type="entry name" value="WH-like_DNA-bd_sf"/>
</dbReference>
<name>A0ABY8H5P3_9MICC</name>
<dbReference type="InterPro" id="IPR036390">
    <property type="entry name" value="WH_DNA-bd_sf"/>
</dbReference>
<dbReference type="Gene3D" id="1.10.10.10">
    <property type="entry name" value="Winged helix-like DNA-binding domain superfamily/Winged helix DNA-binding domain"/>
    <property type="match status" value="1"/>
</dbReference>
<dbReference type="InterPro" id="IPR014757">
    <property type="entry name" value="Tscrpt_reg_IclR_C"/>
</dbReference>
<gene>
    <name evidence="6" type="ORF">P8192_13365</name>
</gene>
<dbReference type="PROSITE" id="PS51078">
    <property type="entry name" value="ICLR_ED"/>
    <property type="match status" value="1"/>
</dbReference>
<evidence type="ECO:0000256" key="2">
    <source>
        <dbReference type="ARBA" id="ARBA00023125"/>
    </source>
</evidence>
<dbReference type="SUPFAM" id="SSF55781">
    <property type="entry name" value="GAF domain-like"/>
    <property type="match status" value="1"/>
</dbReference>
<dbReference type="PANTHER" id="PTHR30136:SF24">
    <property type="entry name" value="HTH-TYPE TRANSCRIPTIONAL REPRESSOR ALLR"/>
    <property type="match status" value="1"/>
</dbReference>
<dbReference type="SUPFAM" id="SSF46785">
    <property type="entry name" value="Winged helix' DNA-binding domain"/>
    <property type="match status" value="1"/>
</dbReference>
<dbReference type="SMART" id="SM00346">
    <property type="entry name" value="HTH_ICLR"/>
    <property type="match status" value="1"/>
</dbReference>
<evidence type="ECO:0000259" key="4">
    <source>
        <dbReference type="PROSITE" id="PS51077"/>
    </source>
</evidence>
<keyword evidence="7" id="KW-1185">Reference proteome</keyword>
<feature type="domain" description="HTH iclR-type" evidence="4">
    <location>
        <begin position="13"/>
        <end position="75"/>
    </location>
</feature>
<evidence type="ECO:0000256" key="1">
    <source>
        <dbReference type="ARBA" id="ARBA00023015"/>
    </source>
</evidence>
<dbReference type="PROSITE" id="PS51077">
    <property type="entry name" value="HTH_ICLR"/>
    <property type="match status" value="1"/>
</dbReference>
<dbReference type="InterPro" id="IPR029016">
    <property type="entry name" value="GAF-like_dom_sf"/>
</dbReference>
<protein>
    <submittedName>
        <fullName evidence="6">IclR family transcriptional regulator</fullName>
    </submittedName>
</protein>
<organism evidence="6 7">
    <name type="scientific">Citricoccus muralis</name>
    <dbReference type="NCBI Taxonomy" id="169134"/>
    <lineage>
        <taxon>Bacteria</taxon>
        <taxon>Bacillati</taxon>
        <taxon>Actinomycetota</taxon>
        <taxon>Actinomycetes</taxon>
        <taxon>Micrococcales</taxon>
        <taxon>Micrococcaceae</taxon>
        <taxon>Citricoccus</taxon>
    </lineage>
</organism>
<keyword evidence="3" id="KW-0804">Transcription</keyword>
<dbReference type="Pfam" id="PF01614">
    <property type="entry name" value="IclR_C"/>
    <property type="match status" value="1"/>
</dbReference>
<accession>A0ABY8H5P3</accession>
<evidence type="ECO:0000313" key="6">
    <source>
        <dbReference type="EMBL" id="WFP16351.1"/>
    </source>
</evidence>
<keyword evidence="1" id="KW-0805">Transcription regulation</keyword>
<keyword evidence="2" id="KW-0238">DNA-binding</keyword>
<proteinExistence type="predicted"/>
<dbReference type="InterPro" id="IPR050707">
    <property type="entry name" value="HTH_MetabolicPath_Reg"/>
</dbReference>
<evidence type="ECO:0000256" key="3">
    <source>
        <dbReference type="ARBA" id="ARBA00023163"/>
    </source>
</evidence>
<reference evidence="6 7" key="1">
    <citation type="submission" date="2023-04" db="EMBL/GenBank/DDBJ databases">
        <title>Funneling lignin-derived compounds into biodiesel using alkali-halophilic Citricoccus sp. P2.</title>
        <authorList>
            <person name="Luo C.-B."/>
        </authorList>
    </citation>
    <scope>NUCLEOTIDE SEQUENCE [LARGE SCALE GENOMIC DNA]</scope>
    <source>
        <strain evidence="6 7">P2</strain>
    </source>
</reference>
<dbReference type="EMBL" id="CP121252">
    <property type="protein sequence ID" value="WFP16351.1"/>
    <property type="molecule type" value="Genomic_DNA"/>
</dbReference>
<sequence length="263" mass="28529">MTERSAPAPQGAAASLLNGLNVLEAFTPAHPVLGVTEISDRVGLHKSTVSRMLQGFAEAGYVQRDETTGRYRLGLGLLGLAAPLLADLDVRRAALPHLEHLTEVTGETSGLSLWNGTEAVVVEQVDSPHQVKHSAHIGTRYNRWASSSVRLFLSSMDLDHVHSLVESGHIIVSEQDRQDGGFDSPEEHLRQVQNDELAINDGQTTYEEFGVSTAIRDYRGRIAGCITVSAPRSRVQHLKLKDLLISSVRDTAKAVSARLGDEA</sequence>
<evidence type="ECO:0000259" key="5">
    <source>
        <dbReference type="PROSITE" id="PS51078"/>
    </source>
</evidence>